<dbReference type="Proteomes" id="UP000053263">
    <property type="component" value="Unassembled WGS sequence"/>
</dbReference>
<proteinExistence type="predicted"/>
<gene>
    <name evidence="1" type="ORF">PLICRDRAFT_702696</name>
</gene>
<name>A0A0C9T3P3_PLICR</name>
<dbReference type="AlphaFoldDB" id="A0A0C9T3P3"/>
<evidence type="ECO:0000313" key="1">
    <source>
        <dbReference type="EMBL" id="KII82698.1"/>
    </source>
</evidence>
<evidence type="ECO:0000313" key="2">
    <source>
        <dbReference type="Proteomes" id="UP000053263"/>
    </source>
</evidence>
<accession>A0A0C9T3P3</accession>
<protein>
    <submittedName>
        <fullName evidence="1">Uncharacterized protein</fullName>
    </submittedName>
</protein>
<reference evidence="1 2" key="1">
    <citation type="submission" date="2014-06" db="EMBL/GenBank/DDBJ databases">
        <title>Evolutionary Origins and Diversification of the Mycorrhizal Mutualists.</title>
        <authorList>
            <consortium name="DOE Joint Genome Institute"/>
            <consortium name="Mycorrhizal Genomics Consortium"/>
            <person name="Kohler A."/>
            <person name="Kuo A."/>
            <person name="Nagy L.G."/>
            <person name="Floudas D."/>
            <person name="Copeland A."/>
            <person name="Barry K.W."/>
            <person name="Cichocki N."/>
            <person name="Veneault-Fourrey C."/>
            <person name="LaButti K."/>
            <person name="Lindquist E.A."/>
            <person name="Lipzen A."/>
            <person name="Lundell T."/>
            <person name="Morin E."/>
            <person name="Murat C."/>
            <person name="Riley R."/>
            <person name="Ohm R."/>
            <person name="Sun H."/>
            <person name="Tunlid A."/>
            <person name="Henrissat B."/>
            <person name="Grigoriev I.V."/>
            <person name="Hibbett D.S."/>
            <person name="Martin F."/>
        </authorList>
    </citation>
    <scope>NUCLEOTIDE SEQUENCE [LARGE SCALE GENOMIC DNA]</scope>
    <source>
        <strain evidence="1 2">FD-325 SS-3</strain>
    </source>
</reference>
<keyword evidence="2" id="KW-1185">Reference proteome</keyword>
<sequence length="115" mass="12635">MRTHRPLSIARPPSCPPPSIPLVCAHTRAHAFALRPRPAAPLACRVTTLICAQAARSCRCPAAPPRRPCRCAAPRHGPCMHHAGGRQRQVRDVAYTFFAITSFRRLVHIDLSTLS</sequence>
<feature type="non-terminal residue" evidence="1">
    <location>
        <position position="115"/>
    </location>
</feature>
<organism evidence="1 2">
    <name type="scientific">Plicaturopsis crispa FD-325 SS-3</name>
    <dbReference type="NCBI Taxonomy" id="944288"/>
    <lineage>
        <taxon>Eukaryota</taxon>
        <taxon>Fungi</taxon>
        <taxon>Dikarya</taxon>
        <taxon>Basidiomycota</taxon>
        <taxon>Agaricomycotina</taxon>
        <taxon>Agaricomycetes</taxon>
        <taxon>Agaricomycetidae</taxon>
        <taxon>Amylocorticiales</taxon>
        <taxon>Amylocorticiaceae</taxon>
        <taxon>Plicatura</taxon>
        <taxon>Plicaturopsis crispa</taxon>
    </lineage>
</organism>
<dbReference type="EMBL" id="KN832748">
    <property type="protein sequence ID" value="KII82698.1"/>
    <property type="molecule type" value="Genomic_DNA"/>
</dbReference>
<dbReference type="HOGENOM" id="CLU_2114748_0_0_1"/>